<dbReference type="Proteomes" id="UP000076871">
    <property type="component" value="Unassembled WGS sequence"/>
</dbReference>
<dbReference type="GeneID" id="63824492"/>
<evidence type="ECO:0000256" key="1">
    <source>
        <dbReference type="SAM" id="MobiDB-lite"/>
    </source>
</evidence>
<keyword evidence="3" id="KW-1185">Reference proteome</keyword>
<reference evidence="2 3" key="1">
    <citation type="journal article" date="2016" name="Mol. Biol. Evol.">
        <title>Comparative Genomics of Early-Diverging Mushroom-Forming Fungi Provides Insights into the Origins of Lignocellulose Decay Capabilities.</title>
        <authorList>
            <person name="Nagy L.G."/>
            <person name="Riley R."/>
            <person name="Tritt A."/>
            <person name="Adam C."/>
            <person name="Daum C."/>
            <person name="Floudas D."/>
            <person name="Sun H."/>
            <person name="Yadav J.S."/>
            <person name="Pangilinan J."/>
            <person name="Larsson K.H."/>
            <person name="Matsuura K."/>
            <person name="Barry K."/>
            <person name="Labutti K."/>
            <person name="Kuo R."/>
            <person name="Ohm R.A."/>
            <person name="Bhattacharya S.S."/>
            <person name="Shirouzu T."/>
            <person name="Yoshinaga Y."/>
            <person name="Martin F.M."/>
            <person name="Grigoriev I.V."/>
            <person name="Hibbett D.S."/>
        </authorList>
    </citation>
    <scope>NUCLEOTIDE SEQUENCE [LARGE SCALE GENOMIC DNA]</scope>
    <source>
        <strain evidence="2 3">93-53</strain>
    </source>
</reference>
<accession>A0A165AS32</accession>
<dbReference type="EMBL" id="KV427790">
    <property type="protein sequence ID" value="KZS99551.1"/>
    <property type="molecule type" value="Genomic_DNA"/>
</dbReference>
<dbReference type="RefSeq" id="XP_040757292.1">
    <property type="nucleotide sequence ID" value="XM_040907463.1"/>
</dbReference>
<organism evidence="2 3">
    <name type="scientific">Laetiporus sulphureus 93-53</name>
    <dbReference type="NCBI Taxonomy" id="1314785"/>
    <lineage>
        <taxon>Eukaryota</taxon>
        <taxon>Fungi</taxon>
        <taxon>Dikarya</taxon>
        <taxon>Basidiomycota</taxon>
        <taxon>Agaricomycotina</taxon>
        <taxon>Agaricomycetes</taxon>
        <taxon>Polyporales</taxon>
        <taxon>Laetiporus</taxon>
    </lineage>
</organism>
<dbReference type="InParanoid" id="A0A165AS32"/>
<feature type="region of interest" description="Disordered" evidence="1">
    <location>
        <begin position="1"/>
        <end position="31"/>
    </location>
</feature>
<evidence type="ECO:0000313" key="2">
    <source>
        <dbReference type="EMBL" id="KZS99551.1"/>
    </source>
</evidence>
<protein>
    <submittedName>
        <fullName evidence="2">Uncharacterized protein</fullName>
    </submittedName>
</protein>
<gene>
    <name evidence="2" type="ORF">LAESUDRAFT_718611</name>
</gene>
<evidence type="ECO:0000313" key="3">
    <source>
        <dbReference type="Proteomes" id="UP000076871"/>
    </source>
</evidence>
<dbReference type="AlphaFoldDB" id="A0A165AS32"/>
<proteinExistence type="predicted"/>
<sequence length="143" mass="15260">MHSPEPLSGDSESEDGSVAPLPPVDDDSYPVAPDTLSNDVGPFISRVVPVPASMDTKCRAGHFLAYLTVNWLKIPAYDQSALIWFHRKECTPGPCLLCKGNSFPCLFLTHPKHCLFCSVHGHACSGPVPALDCPGSSDALLGD</sequence>
<name>A0A165AS32_9APHY</name>